<comment type="cofactor">
    <cofactor evidence="1 10">
        <name>heme</name>
        <dbReference type="ChEBI" id="CHEBI:30413"/>
    </cofactor>
</comment>
<comment type="similarity">
    <text evidence="3">Belongs to the cytochrome P450 family.</text>
</comment>
<keyword evidence="13" id="KW-1185">Reference proteome</keyword>
<evidence type="ECO:0000256" key="9">
    <source>
        <dbReference type="ARBA" id="ARBA00023136"/>
    </source>
</evidence>
<organism evidence="12 13">
    <name type="scientific">Solanum commersonii</name>
    <name type="common">Commerson's wild potato</name>
    <name type="synonym">Commerson's nightshade</name>
    <dbReference type="NCBI Taxonomy" id="4109"/>
    <lineage>
        <taxon>Eukaryota</taxon>
        <taxon>Viridiplantae</taxon>
        <taxon>Streptophyta</taxon>
        <taxon>Embryophyta</taxon>
        <taxon>Tracheophyta</taxon>
        <taxon>Spermatophyta</taxon>
        <taxon>Magnoliopsida</taxon>
        <taxon>eudicotyledons</taxon>
        <taxon>Gunneridae</taxon>
        <taxon>Pentapetalae</taxon>
        <taxon>asterids</taxon>
        <taxon>lamiids</taxon>
        <taxon>Solanales</taxon>
        <taxon>Solanaceae</taxon>
        <taxon>Solanoideae</taxon>
        <taxon>Solaneae</taxon>
        <taxon>Solanum</taxon>
    </lineage>
</organism>
<dbReference type="Proteomes" id="UP000824120">
    <property type="component" value="Chromosome 7"/>
</dbReference>
<dbReference type="PANTHER" id="PTHR24286">
    <property type="entry name" value="CYTOCHROME P450 26"/>
    <property type="match status" value="1"/>
</dbReference>
<feature type="binding site" description="axial binding residue" evidence="10">
    <location>
        <position position="961"/>
    </location>
    <ligand>
        <name>heme</name>
        <dbReference type="ChEBI" id="CHEBI:30413"/>
    </ligand>
    <ligandPart>
        <name>Fe</name>
        <dbReference type="ChEBI" id="CHEBI:18248"/>
    </ligandPart>
</feature>
<evidence type="ECO:0000256" key="3">
    <source>
        <dbReference type="ARBA" id="ARBA00010617"/>
    </source>
</evidence>
<evidence type="ECO:0000256" key="6">
    <source>
        <dbReference type="ARBA" id="ARBA00022989"/>
    </source>
</evidence>
<dbReference type="GO" id="GO:0016712">
    <property type="term" value="F:oxidoreductase activity, acting on paired donors, with incorporation or reduction of molecular oxygen, reduced flavin or flavoprotein as one donor, and incorporation of one atom of oxygen"/>
    <property type="evidence" value="ECO:0007669"/>
    <property type="project" value="UniProtKB-ARBA"/>
</dbReference>
<gene>
    <name evidence="12" type="ORF">H5410_039087</name>
</gene>
<keyword evidence="5 10" id="KW-0479">Metal-binding</keyword>
<evidence type="ECO:0000256" key="7">
    <source>
        <dbReference type="ARBA" id="ARBA00023002"/>
    </source>
</evidence>
<feature type="transmembrane region" description="Helical" evidence="11">
    <location>
        <begin position="705"/>
        <end position="724"/>
    </location>
</feature>
<dbReference type="PRINTS" id="PR00385">
    <property type="entry name" value="P450"/>
</dbReference>
<dbReference type="CDD" id="cd11043">
    <property type="entry name" value="CYP90-like"/>
    <property type="match status" value="1"/>
</dbReference>
<keyword evidence="4 11" id="KW-0812">Transmembrane</keyword>
<dbReference type="Pfam" id="PF00067">
    <property type="entry name" value="p450"/>
    <property type="match status" value="2"/>
</dbReference>
<evidence type="ECO:0000256" key="1">
    <source>
        <dbReference type="ARBA" id="ARBA00001971"/>
    </source>
</evidence>
<feature type="transmembrane region" description="Helical" evidence="11">
    <location>
        <begin position="540"/>
        <end position="559"/>
    </location>
</feature>
<evidence type="ECO:0000256" key="2">
    <source>
        <dbReference type="ARBA" id="ARBA00004167"/>
    </source>
</evidence>
<comment type="caution">
    <text evidence="12">The sequence shown here is derived from an EMBL/GenBank/DDBJ whole genome shotgun (WGS) entry which is preliminary data.</text>
</comment>
<dbReference type="GO" id="GO:0020037">
    <property type="term" value="F:heme binding"/>
    <property type="evidence" value="ECO:0007669"/>
    <property type="project" value="InterPro"/>
</dbReference>
<evidence type="ECO:0000256" key="10">
    <source>
        <dbReference type="PIRSR" id="PIRSR602401-1"/>
    </source>
</evidence>
<dbReference type="GO" id="GO:0016020">
    <property type="term" value="C:membrane"/>
    <property type="evidence" value="ECO:0007669"/>
    <property type="project" value="UniProtKB-SubCell"/>
</dbReference>
<evidence type="ECO:0000256" key="4">
    <source>
        <dbReference type="ARBA" id="ARBA00022692"/>
    </source>
</evidence>
<evidence type="ECO:0000313" key="13">
    <source>
        <dbReference type="Proteomes" id="UP000824120"/>
    </source>
</evidence>
<dbReference type="SUPFAM" id="SSF48264">
    <property type="entry name" value="Cytochrome P450"/>
    <property type="match status" value="2"/>
</dbReference>
<dbReference type="Gene3D" id="1.10.630.10">
    <property type="entry name" value="Cytochrome P450"/>
    <property type="match status" value="2"/>
</dbReference>
<keyword evidence="6 11" id="KW-1133">Transmembrane helix</keyword>
<dbReference type="InterPro" id="IPR036396">
    <property type="entry name" value="Cyt_P450_sf"/>
</dbReference>
<evidence type="ECO:0000256" key="8">
    <source>
        <dbReference type="ARBA" id="ARBA00023004"/>
    </source>
</evidence>
<keyword evidence="9 11" id="KW-0472">Membrane</keyword>
<dbReference type="PANTHER" id="PTHR24286:SF190">
    <property type="entry name" value="CYTOCHROME P450"/>
    <property type="match status" value="1"/>
</dbReference>
<dbReference type="InterPro" id="IPR002401">
    <property type="entry name" value="Cyt_P450_E_grp-I"/>
</dbReference>
<proteinExistence type="inferred from homology"/>
<sequence length="1015" mass="116594">MELVLVSGYHNGAKTLSSLYLSTSIMNTIVAIFLFLLPVFFLLAQRIRSSKRVPPGSLGIPVIGQSLGLLRAMKANTAEKWLDERVQKYGPISKLSLFGKPTVFIYGQAANRFLFTSDGSVLTSKQPQSLKMILGDRCLLEMNDEDHKRVRDALVSFLKPDSLKCYVRKMDEEARIHLETYWKDEQIIKQMIEGMWSIPINLPFTRFNRSLKASKDVQKMLKQLISEKRHEFDNNLASSHQDLITCLLSIRGENKQELMSENEIIHNVMLIMVAGYATSSVLITFTVRLLARNPNIHAAVLKGRDCTEQVTRRVTNLGRPWQYEILFTWRVAMETMRMFLPIFGGFRQTVKDIEYGGYLVPKGWQIFLVTAKTHMDSSIFQEPEKFDPARFENTASLPPYNFVPFGGGARICPGYEFAKIETLVTIHYLVTHFTWKLCCTDDFFSRDPTPSALLVFKKKQSTRVPLTNTVLFGHVGRAIYHNHWKYSFVYLDVACTTITGKNRYHNGTEMLFQKQTKLTAQEDYINYFYFLSSLTSVPSIMNIIVTIFLCLLPVFLLLVRRRRSLKRVPPGSLGIPIIGQSLGMLRAMKANTAEKWLEERVQRYGPISKLSLFGKPTVFIYGQAANKFVFTSDCSVLTNQQPQSVKMILGNRCLLELNGEDHKRVRDALVSFLKPDCLKRYVGKMEEEVRIHLETYWKDKQIIKVLPLMKTLTFNIICSLLFGLERGSQRDQMVHYFQQMIEGVWSIPINLPFMRFNRSLKASKDVQKMLKQLISEKRHEFDNNLASSHQDLITCLLSIRGENNQELISETEIIHNVMLIMAAGYDTSSILITFIVRLLAKNPNIYAAVLKEQEEIAQIKSPGESLTWEDLGKMKYTWRVAMETMRMFPPVFGNFRQTVKDIEYGGYLIPKGWQIFWVMAKTHMDSSIFQEPEKFDPARFENTASLPPYNFVPFGGGARICPGYEFAKIETLVTIHYLVTHFTWKLCCTDDFFSRDPMPVPTQGLPIQIVPTKPL</sequence>
<evidence type="ECO:0000313" key="12">
    <source>
        <dbReference type="EMBL" id="KAG5597855.1"/>
    </source>
</evidence>
<dbReference type="OrthoDB" id="3945418at2759"/>
<dbReference type="GO" id="GO:0016125">
    <property type="term" value="P:sterol metabolic process"/>
    <property type="evidence" value="ECO:0007669"/>
    <property type="project" value="TreeGrafter"/>
</dbReference>
<dbReference type="FunFam" id="1.10.630.10:FF:000022">
    <property type="entry name" value="Taxadiene 5-alpha hydroxylase"/>
    <property type="match status" value="1"/>
</dbReference>
<reference evidence="12 13" key="1">
    <citation type="submission" date="2020-09" db="EMBL/GenBank/DDBJ databases">
        <title>De no assembly of potato wild relative species, Solanum commersonii.</title>
        <authorList>
            <person name="Cho K."/>
        </authorList>
    </citation>
    <scope>NUCLEOTIDE SEQUENCE [LARGE SCALE GENOMIC DNA]</scope>
    <source>
        <strain evidence="12">LZ3.2</strain>
        <tissue evidence="12">Leaf</tissue>
    </source>
</reference>
<protein>
    <recommendedName>
        <fullName evidence="14">Cytochrome P450</fullName>
    </recommendedName>
</protein>
<keyword evidence="8 10" id="KW-0408">Iron</keyword>
<dbReference type="GO" id="GO:0005506">
    <property type="term" value="F:iron ion binding"/>
    <property type="evidence" value="ECO:0007669"/>
    <property type="project" value="InterPro"/>
</dbReference>
<dbReference type="PRINTS" id="PR00463">
    <property type="entry name" value="EP450I"/>
</dbReference>
<dbReference type="EMBL" id="JACXVP010000007">
    <property type="protein sequence ID" value="KAG5597855.1"/>
    <property type="molecule type" value="Genomic_DNA"/>
</dbReference>
<feature type="transmembrane region" description="Helical" evidence="11">
    <location>
        <begin position="268"/>
        <end position="291"/>
    </location>
</feature>
<evidence type="ECO:0000256" key="5">
    <source>
        <dbReference type="ARBA" id="ARBA00022723"/>
    </source>
</evidence>
<evidence type="ECO:0000256" key="11">
    <source>
        <dbReference type="SAM" id="Phobius"/>
    </source>
</evidence>
<dbReference type="PROSITE" id="PS00086">
    <property type="entry name" value="CYTOCHROME_P450"/>
    <property type="match status" value="2"/>
</dbReference>
<dbReference type="InterPro" id="IPR001128">
    <property type="entry name" value="Cyt_P450"/>
</dbReference>
<dbReference type="AlphaFoldDB" id="A0A9J5YDA5"/>
<evidence type="ECO:0008006" key="14">
    <source>
        <dbReference type="Google" id="ProtNLM"/>
    </source>
</evidence>
<feature type="transmembrane region" description="Helical" evidence="11">
    <location>
        <begin position="20"/>
        <end position="43"/>
    </location>
</feature>
<comment type="subcellular location">
    <subcellularLocation>
        <location evidence="2">Membrane</location>
        <topology evidence="2">Single-pass membrane protein</topology>
    </subcellularLocation>
</comment>
<keyword evidence="7" id="KW-0560">Oxidoreductase</keyword>
<accession>A0A9J5YDA5</accession>
<name>A0A9J5YDA5_SOLCO</name>
<keyword evidence="10" id="KW-0349">Heme</keyword>
<dbReference type="InterPro" id="IPR017972">
    <property type="entry name" value="Cyt_P450_CS"/>
</dbReference>